<dbReference type="RefSeq" id="WP_078783664.1">
    <property type="nucleotide sequence ID" value="NZ_FUYF01000003.1"/>
</dbReference>
<dbReference type="Proteomes" id="UP000190286">
    <property type="component" value="Unassembled WGS sequence"/>
</dbReference>
<proteinExistence type="predicted"/>
<sequence>MQFDIRSFLESGRKPFEAHFEADFSKADFGGYSVSTPAVCDFTATLTEDGAELLLCVRAHIDAECARCLEPLTRDYDFTREYFVRDRDLEDSDFELPCNENGCLDLEELAYQELIFEVPAVLLCSADCQGLCPICGKKKAAGCSCQPADNAAPADARLSILKQLLS</sequence>
<dbReference type="AlphaFoldDB" id="A0A1T4WKV1"/>
<organism evidence="1 2">
    <name type="scientific">Gemmiger formicilis</name>
    <dbReference type="NCBI Taxonomy" id="745368"/>
    <lineage>
        <taxon>Bacteria</taxon>
        <taxon>Bacillati</taxon>
        <taxon>Bacillota</taxon>
        <taxon>Clostridia</taxon>
        <taxon>Eubacteriales</taxon>
        <taxon>Gemmiger</taxon>
    </lineage>
</organism>
<reference evidence="1 2" key="1">
    <citation type="submission" date="2017-02" db="EMBL/GenBank/DDBJ databases">
        <authorList>
            <person name="Peterson S.W."/>
        </authorList>
    </citation>
    <scope>NUCLEOTIDE SEQUENCE [LARGE SCALE GENOMIC DNA]</scope>
    <source>
        <strain evidence="1 2">ATCC 27749</strain>
    </source>
</reference>
<gene>
    <name evidence="1" type="ORF">SAMN02745178_00659</name>
</gene>
<accession>A0A1T4WKV1</accession>
<dbReference type="STRING" id="745368.SAMN02745178_00659"/>
<dbReference type="Pfam" id="PF02620">
    <property type="entry name" value="YceD"/>
    <property type="match status" value="1"/>
</dbReference>
<evidence type="ECO:0000313" key="2">
    <source>
        <dbReference type="Proteomes" id="UP000190286"/>
    </source>
</evidence>
<evidence type="ECO:0000313" key="1">
    <source>
        <dbReference type="EMBL" id="SKA77538.1"/>
    </source>
</evidence>
<dbReference type="InterPro" id="IPR003772">
    <property type="entry name" value="YceD"/>
</dbReference>
<keyword evidence="2" id="KW-1185">Reference proteome</keyword>
<protein>
    <recommendedName>
        <fullName evidence="3">Nucleic acid-binding protein</fullName>
    </recommendedName>
</protein>
<name>A0A1T4WKV1_9FIRM</name>
<dbReference type="OrthoDB" id="9790372at2"/>
<dbReference type="GeneID" id="93337149"/>
<evidence type="ECO:0008006" key="3">
    <source>
        <dbReference type="Google" id="ProtNLM"/>
    </source>
</evidence>
<dbReference type="EMBL" id="FUYF01000003">
    <property type="protein sequence ID" value="SKA77538.1"/>
    <property type="molecule type" value="Genomic_DNA"/>
</dbReference>